<dbReference type="SUPFAM" id="SSF64268">
    <property type="entry name" value="PX domain"/>
    <property type="match status" value="1"/>
</dbReference>
<dbReference type="AlphaFoldDB" id="A0A8T2KZT6"/>
<evidence type="ECO:0000259" key="5">
    <source>
        <dbReference type="PROSITE" id="PS50195"/>
    </source>
</evidence>
<keyword evidence="1 2" id="KW-0728">SH3 domain</keyword>
<reference evidence="6 7" key="1">
    <citation type="submission" date="2021-07" db="EMBL/GenBank/DDBJ databases">
        <authorList>
            <person name="Imarazene B."/>
            <person name="Zahm M."/>
            <person name="Klopp C."/>
            <person name="Cabau C."/>
            <person name="Beille S."/>
            <person name="Jouanno E."/>
            <person name="Castinel A."/>
            <person name="Lluch J."/>
            <person name="Gil L."/>
            <person name="Kuchtly C."/>
            <person name="Lopez Roques C."/>
            <person name="Donnadieu C."/>
            <person name="Parrinello H."/>
            <person name="Journot L."/>
            <person name="Du K."/>
            <person name="Schartl M."/>
            <person name="Retaux S."/>
            <person name="Guiguen Y."/>
        </authorList>
    </citation>
    <scope>NUCLEOTIDE SEQUENCE [LARGE SCALE GENOMIC DNA]</scope>
    <source>
        <strain evidence="6">Pach_M1</strain>
        <tissue evidence="6">Testis</tissue>
    </source>
</reference>
<evidence type="ECO:0000259" key="4">
    <source>
        <dbReference type="PROSITE" id="PS50002"/>
    </source>
</evidence>
<dbReference type="PANTHER" id="PTHR15706:SF10">
    <property type="entry name" value="NADPH OXIDASE ORGANIZER 1"/>
    <property type="match status" value="1"/>
</dbReference>
<dbReference type="SMART" id="SM00326">
    <property type="entry name" value="SH3"/>
    <property type="match status" value="2"/>
</dbReference>
<dbReference type="SMART" id="SM00312">
    <property type="entry name" value="PX"/>
    <property type="match status" value="1"/>
</dbReference>
<feature type="compositionally biased region" description="Polar residues" evidence="3">
    <location>
        <begin position="309"/>
        <end position="325"/>
    </location>
</feature>
<evidence type="ECO:0000256" key="3">
    <source>
        <dbReference type="SAM" id="MobiDB-lite"/>
    </source>
</evidence>
<dbReference type="EMBL" id="JAICCE010000019">
    <property type="protein sequence ID" value="KAG9264364.1"/>
    <property type="molecule type" value="Genomic_DNA"/>
</dbReference>
<name>A0A8T2KZT6_ASTMX</name>
<feature type="domain" description="SH3" evidence="4">
    <location>
        <begin position="162"/>
        <end position="224"/>
    </location>
</feature>
<dbReference type="OrthoDB" id="10255964at2759"/>
<dbReference type="GO" id="GO:0035091">
    <property type="term" value="F:phosphatidylinositol binding"/>
    <property type="evidence" value="ECO:0007669"/>
    <property type="project" value="InterPro"/>
</dbReference>
<comment type="caution">
    <text evidence="6">The sequence shown here is derived from an EMBL/GenBank/DDBJ whole genome shotgun (WGS) entry which is preliminary data.</text>
</comment>
<dbReference type="SUPFAM" id="SSF50044">
    <property type="entry name" value="SH3-domain"/>
    <property type="match status" value="2"/>
</dbReference>
<dbReference type="Pfam" id="PF00787">
    <property type="entry name" value="PX"/>
    <property type="match status" value="1"/>
</dbReference>
<accession>A0A8T2KZT6</accession>
<dbReference type="PROSITE" id="PS50195">
    <property type="entry name" value="PX"/>
    <property type="match status" value="1"/>
</dbReference>
<dbReference type="InterPro" id="IPR001452">
    <property type="entry name" value="SH3_domain"/>
</dbReference>
<evidence type="ECO:0000256" key="1">
    <source>
        <dbReference type="ARBA" id="ARBA00022443"/>
    </source>
</evidence>
<dbReference type="InterPro" id="IPR051228">
    <property type="entry name" value="NADPH_Oxidase/PX-Domain"/>
</dbReference>
<dbReference type="GO" id="GO:0042554">
    <property type="term" value="P:superoxide anion generation"/>
    <property type="evidence" value="ECO:0007669"/>
    <property type="project" value="TreeGrafter"/>
</dbReference>
<sequence>MSEDQRYPFSVRLIGVMHKETGKLYMTSVLWSDQNEIIIYRNLEEFKTLHKQLKKKYPSSPLKKSERIVPKFTAVKAKRKGGGQRKSVDRSVLRMRSLEEYCSALLSEPRIAHSAELHTFLLPRPEDLKPEFAQNSIMVMPSDDSLGRSSGTGSDAGVTQPFVTETYRCIAPYETKDTKNRPFKVEVDETLDVLIKDKGGWWLVENEAKCLAWFPAPYLEKAEMDDADDDEEDGESVLYVASRSYKSTKKDELSVDIGCVVEVLQKSDNGWWLVRYNRKTGYLPTMYLQPYNNPHVRMITAKKEKENRGSSLNLSELQSPTSPTLQIPGLAHELSRSQSNLLQLPGKGLLLEDKTKSRSMEVIPNAQTSPTAQRVAPAIQVQPAEDRRARSLSGGSEGSEMSFSDESSSSGSDSPSSSTVDIRRSRTPPPIVTDRLSPTTATDSKLIPSTSDPNLFKLPRSPKVPPRPQAQEILKRCTTVTRKNASRNPGSPQLEPSSVHSR</sequence>
<dbReference type="GO" id="GO:0005737">
    <property type="term" value="C:cytoplasm"/>
    <property type="evidence" value="ECO:0007669"/>
    <property type="project" value="TreeGrafter"/>
</dbReference>
<feature type="domain" description="SH3" evidence="4">
    <location>
        <begin position="234"/>
        <end position="293"/>
    </location>
</feature>
<dbReference type="InterPro" id="IPR036871">
    <property type="entry name" value="PX_dom_sf"/>
</dbReference>
<gene>
    <name evidence="6" type="primary">NOXO1</name>
    <name evidence="6" type="ORF">AMEX_G22630</name>
</gene>
<dbReference type="FunFam" id="2.30.30.40:FF:000233">
    <property type="entry name" value="NADPH oxidase organizer 1"/>
    <property type="match status" value="1"/>
</dbReference>
<feature type="region of interest" description="Disordered" evidence="3">
    <location>
        <begin position="364"/>
        <end position="502"/>
    </location>
</feature>
<feature type="compositionally biased region" description="Polar residues" evidence="3">
    <location>
        <begin position="478"/>
        <end position="502"/>
    </location>
</feature>
<evidence type="ECO:0000313" key="7">
    <source>
        <dbReference type="Proteomes" id="UP000752171"/>
    </source>
</evidence>
<dbReference type="CDD" id="cd12024">
    <property type="entry name" value="SH3_NoxO1_2"/>
    <property type="match status" value="1"/>
</dbReference>
<dbReference type="PROSITE" id="PS50002">
    <property type="entry name" value="SH3"/>
    <property type="match status" value="2"/>
</dbReference>
<dbReference type="InterPro" id="IPR036028">
    <property type="entry name" value="SH3-like_dom_sf"/>
</dbReference>
<dbReference type="Pfam" id="PF00018">
    <property type="entry name" value="SH3_1"/>
    <property type="match status" value="1"/>
</dbReference>
<feature type="domain" description="PX" evidence="5">
    <location>
        <begin position="1"/>
        <end position="128"/>
    </location>
</feature>
<dbReference type="InterPro" id="IPR035758">
    <property type="entry name" value="NoxO1_SH3_2"/>
</dbReference>
<evidence type="ECO:0000256" key="2">
    <source>
        <dbReference type="PROSITE-ProRule" id="PRU00192"/>
    </source>
</evidence>
<dbReference type="GO" id="GO:0016176">
    <property type="term" value="F:superoxide-generating NADPH oxidase activator activity"/>
    <property type="evidence" value="ECO:0007669"/>
    <property type="project" value="TreeGrafter"/>
</dbReference>
<feature type="compositionally biased region" description="Polar residues" evidence="3">
    <location>
        <begin position="436"/>
        <end position="453"/>
    </location>
</feature>
<organism evidence="6 7">
    <name type="scientific">Astyanax mexicanus</name>
    <name type="common">Blind cave fish</name>
    <name type="synonym">Astyanax fasciatus mexicanus</name>
    <dbReference type="NCBI Taxonomy" id="7994"/>
    <lineage>
        <taxon>Eukaryota</taxon>
        <taxon>Metazoa</taxon>
        <taxon>Chordata</taxon>
        <taxon>Craniata</taxon>
        <taxon>Vertebrata</taxon>
        <taxon>Euteleostomi</taxon>
        <taxon>Actinopterygii</taxon>
        <taxon>Neopterygii</taxon>
        <taxon>Teleostei</taxon>
        <taxon>Ostariophysi</taxon>
        <taxon>Characiformes</taxon>
        <taxon>Characoidei</taxon>
        <taxon>Acestrorhamphidae</taxon>
        <taxon>Acestrorhamphinae</taxon>
        <taxon>Astyanax</taxon>
    </lineage>
</organism>
<dbReference type="InterPro" id="IPR001683">
    <property type="entry name" value="PX_dom"/>
</dbReference>
<feature type="compositionally biased region" description="Low complexity" evidence="3">
    <location>
        <begin position="391"/>
        <end position="418"/>
    </location>
</feature>
<protein>
    <submittedName>
        <fullName evidence="6">NADPH oxidase organizer 1-like isoform X1</fullName>
    </submittedName>
</protein>
<dbReference type="Proteomes" id="UP000752171">
    <property type="component" value="Unassembled WGS sequence"/>
</dbReference>
<dbReference type="Gene3D" id="2.30.30.40">
    <property type="entry name" value="SH3 Domains"/>
    <property type="match status" value="2"/>
</dbReference>
<feature type="region of interest" description="Disordered" evidence="3">
    <location>
        <begin position="305"/>
        <end position="327"/>
    </location>
</feature>
<proteinExistence type="predicted"/>
<dbReference type="Gene3D" id="3.30.1520.10">
    <property type="entry name" value="Phox-like domain"/>
    <property type="match status" value="1"/>
</dbReference>
<dbReference type="PANTHER" id="PTHR15706">
    <property type="entry name" value="SH3 MULTIPLE DOMAIN"/>
    <property type="match status" value="1"/>
</dbReference>
<dbReference type="FunFam" id="2.30.30.40:FF:000219">
    <property type="entry name" value="NADPH oxidase organizer 1"/>
    <property type="match status" value="1"/>
</dbReference>
<evidence type="ECO:0000313" key="6">
    <source>
        <dbReference type="EMBL" id="KAG9264364.1"/>
    </source>
</evidence>